<dbReference type="InterPro" id="IPR007527">
    <property type="entry name" value="Znf_SWIM"/>
</dbReference>
<feature type="compositionally biased region" description="Acidic residues" evidence="5">
    <location>
        <begin position="59"/>
        <end position="80"/>
    </location>
</feature>
<keyword evidence="8" id="KW-1185">Reference proteome</keyword>
<dbReference type="InterPro" id="IPR006564">
    <property type="entry name" value="Znf_PMZ"/>
</dbReference>
<dbReference type="PANTHER" id="PTHR31973:SF195">
    <property type="entry name" value="MUDR FAMILY TRANSPOSASE"/>
    <property type="match status" value="1"/>
</dbReference>
<evidence type="ECO:0000256" key="3">
    <source>
        <dbReference type="ARBA" id="ARBA00022833"/>
    </source>
</evidence>
<gene>
    <name evidence="9" type="primary">LOC113859546</name>
</gene>
<organism evidence="8 9">
    <name type="scientific">Abrus precatorius</name>
    <name type="common">Indian licorice</name>
    <name type="synonym">Glycine abrus</name>
    <dbReference type="NCBI Taxonomy" id="3816"/>
    <lineage>
        <taxon>Eukaryota</taxon>
        <taxon>Viridiplantae</taxon>
        <taxon>Streptophyta</taxon>
        <taxon>Embryophyta</taxon>
        <taxon>Tracheophyta</taxon>
        <taxon>Spermatophyta</taxon>
        <taxon>Magnoliopsida</taxon>
        <taxon>eudicotyledons</taxon>
        <taxon>Gunneridae</taxon>
        <taxon>Pentapetalae</taxon>
        <taxon>rosids</taxon>
        <taxon>fabids</taxon>
        <taxon>Fabales</taxon>
        <taxon>Fabaceae</taxon>
        <taxon>Papilionoideae</taxon>
        <taxon>50 kb inversion clade</taxon>
        <taxon>NPAAA clade</taxon>
        <taxon>indigoferoid/millettioid clade</taxon>
        <taxon>Abreae</taxon>
        <taxon>Abrus</taxon>
    </lineage>
</organism>
<dbReference type="PROSITE" id="PS50158">
    <property type="entry name" value="ZF_CCHC"/>
    <property type="match status" value="1"/>
</dbReference>
<dbReference type="KEGG" id="aprc:113859546"/>
<dbReference type="InterPro" id="IPR018289">
    <property type="entry name" value="MULE_transposase_dom"/>
</dbReference>
<evidence type="ECO:0000259" key="6">
    <source>
        <dbReference type="PROSITE" id="PS50158"/>
    </source>
</evidence>
<reference evidence="8" key="1">
    <citation type="journal article" date="2019" name="Toxins">
        <title>Detection of Abrin-Like and Prepropulchellin-Like Toxin Genes and Transcripts Using Whole Genome Sequencing and Full-Length Transcript Sequencing of Abrus precatorius.</title>
        <authorList>
            <person name="Hovde B.T."/>
            <person name="Daligault H.E."/>
            <person name="Hanschen E.R."/>
            <person name="Kunde Y.A."/>
            <person name="Johnson M.B."/>
            <person name="Starkenburg S.R."/>
            <person name="Johnson S.L."/>
        </authorList>
    </citation>
    <scope>NUCLEOTIDE SEQUENCE [LARGE SCALE GENOMIC DNA]</scope>
</reference>
<dbReference type="Pfam" id="PF10551">
    <property type="entry name" value="MULE"/>
    <property type="match status" value="1"/>
</dbReference>
<feature type="domain" description="CCHC-type" evidence="6">
    <location>
        <begin position="569"/>
        <end position="585"/>
    </location>
</feature>
<accession>A0A8B8KVW4</accession>
<dbReference type="GeneID" id="113859546"/>
<dbReference type="SMART" id="SM00575">
    <property type="entry name" value="ZnF_PMZ"/>
    <property type="match status" value="1"/>
</dbReference>
<evidence type="ECO:0000256" key="4">
    <source>
        <dbReference type="PROSITE-ProRule" id="PRU00047"/>
    </source>
</evidence>
<feature type="domain" description="SWIM-type" evidence="7">
    <location>
        <begin position="464"/>
        <end position="496"/>
    </location>
</feature>
<dbReference type="Pfam" id="PF04434">
    <property type="entry name" value="SWIM"/>
    <property type="match status" value="1"/>
</dbReference>
<sequence length="587" mass="68081">MISAFEQQSSRNVIELYVDIAVDGSSSVPLQIINLNLSISQQNDNTGVSCDRVEVRNDVDEDNEDSDYESDTDGDDEADISLDSSSSTNAEGMVNEEPSIHISLIQERIYAQFGYKISYKKAWMAKQKAIVKVFGDWDESYATLPHWLEYMQLHAPGSVYKVETKEYVASHQVDNRYRVFERVFWSFKQCHEAFKFCKPLLQVDGTFLYGKYCHTLLIATTQDGNNCVLPIAFAIVEGETLSAWEWLLALIRLHVTDKSGICLISDRHQSIKGAVSNPHIGWQPPNAYHVYCIRHIASNFNHRFKNIALKKDLIKLGYTPSKVIFEQKLSRFRNESEDIQRWIDCISKEKWALCYDDDGRRYGHMTTNLSEAVNKVFKGARNIPITALVKATYGRLVEYFVKRGEEAISDLQNGNIFCRTVMLQIQKNQQEASSHQVRRYDVHRKTFEVKEAFNPITQRGGHKWTVILDRRYCECGRFQSYRYPCSHVIAACIAVSLNFWQYVDPVYSIEYVVNAYSPQWRPLGNECNIHTNSEWKLVPDIERARAKRRPKSTRIRNEIDWVESQTRQRCSRCNEVGHNRRHCRQQN</sequence>
<reference evidence="9" key="2">
    <citation type="submission" date="2025-08" db="UniProtKB">
        <authorList>
            <consortium name="RefSeq"/>
        </authorList>
    </citation>
    <scope>IDENTIFICATION</scope>
    <source>
        <tissue evidence="9">Young leaves</tissue>
    </source>
</reference>
<keyword evidence="2 4" id="KW-0863">Zinc-finger</keyword>
<evidence type="ECO:0000256" key="1">
    <source>
        <dbReference type="ARBA" id="ARBA00022723"/>
    </source>
</evidence>
<proteinExistence type="predicted"/>
<dbReference type="GO" id="GO:0008270">
    <property type="term" value="F:zinc ion binding"/>
    <property type="evidence" value="ECO:0007669"/>
    <property type="project" value="UniProtKB-KW"/>
</dbReference>
<evidence type="ECO:0000259" key="7">
    <source>
        <dbReference type="PROSITE" id="PS50966"/>
    </source>
</evidence>
<dbReference type="AlphaFoldDB" id="A0A8B8KVW4"/>
<feature type="region of interest" description="Disordered" evidence="5">
    <location>
        <begin position="42"/>
        <end position="93"/>
    </location>
</feature>
<dbReference type="RefSeq" id="XP_027348091.1">
    <property type="nucleotide sequence ID" value="XM_027492290.1"/>
</dbReference>
<evidence type="ECO:0000313" key="9">
    <source>
        <dbReference type="RefSeq" id="XP_027348091.1"/>
    </source>
</evidence>
<dbReference type="OrthoDB" id="1434016at2759"/>
<keyword evidence="1" id="KW-0479">Metal-binding</keyword>
<dbReference type="PANTHER" id="PTHR31973">
    <property type="entry name" value="POLYPROTEIN, PUTATIVE-RELATED"/>
    <property type="match status" value="1"/>
</dbReference>
<dbReference type="PROSITE" id="PS50966">
    <property type="entry name" value="ZF_SWIM"/>
    <property type="match status" value="1"/>
</dbReference>
<protein>
    <submittedName>
        <fullName evidence="9">Uncharacterized protein LOC113859546</fullName>
    </submittedName>
</protein>
<keyword evidence="3" id="KW-0862">Zinc</keyword>
<evidence type="ECO:0000313" key="8">
    <source>
        <dbReference type="Proteomes" id="UP000694853"/>
    </source>
</evidence>
<dbReference type="InterPro" id="IPR001878">
    <property type="entry name" value="Znf_CCHC"/>
</dbReference>
<dbReference type="Proteomes" id="UP000694853">
    <property type="component" value="Unplaced"/>
</dbReference>
<evidence type="ECO:0000256" key="5">
    <source>
        <dbReference type="SAM" id="MobiDB-lite"/>
    </source>
</evidence>
<dbReference type="GO" id="GO:0003676">
    <property type="term" value="F:nucleic acid binding"/>
    <property type="evidence" value="ECO:0007669"/>
    <property type="project" value="InterPro"/>
</dbReference>
<name>A0A8B8KVW4_ABRPR</name>
<evidence type="ECO:0000256" key="2">
    <source>
        <dbReference type="ARBA" id="ARBA00022771"/>
    </source>
</evidence>